<proteinExistence type="predicted"/>
<dbReference type="GO" id="GO:0006352">
    <property type="term" value="P:DNA-templated transcription initiation"/>
    <property type="evidence" value="ECO:0007669"/>
    <property type="project" value="InterPro"/>
</dbReference>
<dbReference type="InterPro" id="IPR014284">
    <property type="entry name" value="RNA_pol_sigma-70_dom"/>
</dbReference>
<dbReference type="SUPFAM" id="SSF88946">
    <property type="entry name" value="Sigma2 domain of RNA polymerase sigma factors"/>
    <property type="match status" value="1"/>
</dbReference>
<sequence length="169" mass="20307">MPNMLQDQTCHFSEVLKQYESMIYHLIHKLNIQDREGEFYQQGLIALWESYQKYYDRDSFSKITYITIRSRLIDLIRKKSRLIERETVSEFFQEEAEHDASIENFDPMFWELVRGALTEKQWIYVQKRIVEGKGIKEIATEEHVTIDAVKGWGKEVKRKLRPVLKPYLT</sequence>
<dbReference type="InterPro" id="IPR013324">
    <property type="entry name" value="RNA_pol_sigma_r3/r4-like"/>
</dbReference>
<evidence type="ECO:0000313" key="2">
    <source>
        <dbReference type="Proteomes" id="UP000199427"/>
    </source>
</evidence>
<dbReference type="RefSeq" id="WP_175614490.1">
    <property type="nucleotide sequence ID" value="NZ_CAESCL010000001.1"/>
</dbReference>
<accession>A0A1H9DKM7</accession>
<dbReference type="EMBL" id="FOES01000007">
    <property type="protein sequence ID" value="SEQ14060.1"/>
    <property type="molecule type" value="Genomic_DNA"/>
</dbReference>
<reference evidence="1 2" key="1">
    <citation type="submission" date="2016-10" db="EMBL/GenBank/DDBJ databases">
        <authorList>
            <person name="de Groot N.N."/>
        </authorList>
    </citation>
    <scope>NUCLEOTIDE SEQUENCE [LARGE SCALE GENOMIC DNA]</scope>
    <source>
        <strain evidence="1 2">DSM 21633</strain>
    </source>
</reference>
<dbReference type="Proteomes" id="UP000199427">
    <property type="component" value="Unassembled WGS sequence"/>
</dbReference>
<protein>
    <submittedName>
        <fullName evidence="1">RNA polymerase sigma factor, sigma-70 family</fullName>
    </submittedName>
</protein>
<name>A0A1H9DKM7_9BACI</name>
<evidence type="ECO:0000313" key="1">
    <source>
        <dbReference type="EMBL" id="SEQ14060.1"/>
    </source>
</evidence>
<dbReference type="Gene3D" id="1.10.1740.10">
    <property type="match status" value="1"/>
</dbReference>
<organism evidence="1 2">
    <name type="scientific">Piscibacillus halophilus</name>
    <dbReference type="NCBI Taxonomy" id="571933"/>
    <lineage>
        <taxon>Bacteria</taxon>
        <taxon>Bacillati</taxon>
        <taxon>Bacillota</taxon>
        <taxon>Bacilli</taxon>
        <taxon>Bacillales</taxon>
        <taxon>Bacillaceae</taxon>
        <taxon>Piscibacillus</taxon>
    </lineage>
</organism>
<dbReference type="SUPFAM" id="SSF88659">
    <property type="entry name" value="Sigma3 and sigma4 domains of RNA polymerase sigma factors"/>
    <property type="match status" value="1"/>
</dbReference>
<dbReference type="GO" id="GO:0003700">
    <property type="term" value="F:DNA-binding transcription factor activity"/>
    <property type="evidence" value="ECO:0007669"/>
    <property type="project" value="InterPro"/>
</dbReference>
<dbReference type="NCBIfam" id="TIGR02937">
    <property type="entry name" value="sigma70-ECF"/>
    <property type="match status" value="1"/>
</dbReference>
<dbReference type="STRING" id="571933.SAMN05216362_10746"/>
<dbReference type="AlphaFoldDB" id="A0A1H9DKM7"/>
<gene>
    <name evidence="1" type="ORF">SAMN05216362_10746</name>
</gene>
<dbReference type="InterPro" id="IPR013325">
    <property type="entry name" value="RNA_pol_sigma_r2"/>
</dbReference>
<keyword evidence="2" id="KW-1185">Reference proteome</keyword>